<sequence length="383" mass="40173" precursor="true">MMYLKHSLAIGVAAIGLLLANGSAIAQTVLFSDSFSRVAGTPDENGQNEGVPNPLASTSWGANDNALGGNISQTYEIGPDIRAGNRHQYVDGDLARFRAGWAEIQHDFAADSRTTAGGGIRIEFDATIADLSAGWMSLSVGQTSAESTDVGDNNSVFLMVEDTVDFGVLFGGINGGGVPTILEIFRPGDDPNAFVPSFSGDWGQGTDPNEEQSFRIDIATTGFAVGGTSALANIYVTSSVLGSPVTRHVLTDYAFTWDNDGEAYIGFSSNKDQGCGPDCQDPDQEVRIDNLVISTLNTVQTNNPGDFNGDGKVDNGDLNLLLGNWGSPSVPAAWVNGFVTPVDNGELNALLGNWGFGVGVAVPEPSALMLSLLGLATCARRRR</sequence>
<keyword evidence="3" id="KW-1185">Reference proteome</keyword>
<dbReference type="InterPro" id="IPR013424">
    <property type="entry name" value="Ice-binding_C"/>
</dbReference>
<name>A0A5C5VZJ0_9BACT</name>
<evidence type="ECO:0008006" key="4">
    <source>
        <dbReference type="Google" id="ProtNLM"/>
    </source>
</evidence>
<reference evidence="2 3" key="1">
    <citation type="submission" date="2019-02" db="EMBL/GenBank/DDBJ databases">
        <title>Deep-cultivation of Planctomycetes and their phenomic and genomic characterization uncovers novel biology.</title>
        <authorList>
            <person name="Wiegand S."/>
            <person name="Jogler M."/>
            <person name="Boedeker C."/>
            <person name="Pinto D."/>
            <person name="Vollmers J."/>
            <person name="Rivas-Marin E."/>
            <person name="Kohn T."/>
            <person name="Peeters S.H."/>
            <person name="Heuer A."/>
            <person name="Rast P."/>
            <person name="Oberbeckmann S."/>
            <person name="Bunk B."/>
            <person name="Jeske O."/>
            <person name="Meyerdierks A."/>
            <person name="Storesund J.E."/>
            <person name="Kallscheuer N."/>
            <person name="Luecker S."/>
            <person name="Lage O.M."/>
            <person name="Pohl T."/>
            <person name="Merkel B.J."/>
            <person name="Hornburger P."/>
            <person name="Mueller R.-W."/>
            <person name="Bruemmer F."/>
            <person name="Labrenz M."/>
            <person name="Spormann A.M."/>
            <person name="Op Den Camp H."/>
            <person name="Overmann J."/>
            <person name="Amann R."/>
            <person name="Jetten M.S.M."/>
            <person name="Mascher T."/>
            <person name="Medema M.H."/>
            <person name="Devos D.P."/>
            <person name="Kaster A.-K."/>
            <person name="Ovreas L."/>
            <person name="Rohde M."/>
            <person name="Galperin M.Y."/>
            <person name="Jogler C."/>
        </authorList>
    </citation>
    <scope>NUCLEOTIDE SEQUENCE [LARGE SCALE GENOMIC DNA]</scope>
    <source>
        <strain evidence="2 3">Pla111</strain>
    </source>
</reference>
<protein>
    <recommendedName>
        <fullName evidence="4">PEP-CTERM protein-sorting domain-containing protein</fullName>
    </recommendedName>
</protein>
<dbReference type="Proteomes" id="UP000318995">
    <property type="component" value="Unassembled WGS sequence"/>
</dbReference>
<accession>A0A5C5VZJ0</accession>
<organism evidence="2 3">
    <name type="scientific">Botrimarina hoheduenensis</name>
    <dbReference type="NCBI Taxonomy" id="2528000"/>
    <lineage>
        <taxon>Bacteria</taxon>
        <taxon>Pseudomonadati</taxon>
        <taxon>Planctomycetota</taxon>
        <taxon>Planctomycetia</taxon>
        <taxon>Pirellulales</taxon>
        <taxon>Lacipirellulaceae</taxon>
        <taxon>Botrimarina</taxon>
    </lineage>
</organism>
<proteinExistence type="predicted"/>
<gene>
    <name evidence="2" type="ORF">Pla111_25300</name>
</gene>
<evidence type="ECO:0000313" key="2">
    <source>
        <dbReference type="EMBL" id="TWT42892.1"/>
    </source>
</evidence>
<comment type="caution">
    <text evidence="2">The sequence shown here is derived from an EMBL/GenBank/DDBJ whole genome shotgun (WGS) entry which is preliminary data.</text>
</comment>
<dbReference type="NCBIfam" id="TIGR02595">
    <property type="entry name" value="PEP_CTERM"/>
    <property type="match status" value="1"/>
</dbReference>
<evidence type="ECO:0000256" key="1">
    <source>
        <dbReference type="SAM" id="SignalP"/>
    </source>
</evidence>
<feature type="signal peptide" evidence="1">
    <location>
        <begin position="1"/>
        <end position="26"/>
    </location>
</feature>
<dbReference type="PROSITE" id="PS00018">
    <property type="entry name" value="EF_HAND_1"/>
    <property type="match status" value="1"/>
</dbReference>
<evidence type="ECO:0000313" key="3">
    <source>
        <dbReference type="Proteomes" id="UP000318995"/>
    </source>
</evidence>
<dbReference type="RefSeq" id="WP_146574767.1">
    <property type="nucleotide sequence ID" value="NZ_SJPH01000005.1"/>
</dbReference>
<feature type="chain" id="PRO_5022901223" description="PEP-CTERM protein-sorting domain-containing protein" evidence="1">
    <location>
        <begin position="27"/>
        <end position="383"/>
    </location>
</feature>
<dbReference type="AlphaFoldDB" id="A0A5C5VZJ0"/>
<keyword evidence="1" id="KW-0732">Signal</keyword>
<dbReference type="InterPro" id="IPR018247">
    <property type="entry name" value="EF_Hand_1_Ca_BS"/>
</dbReference>
<dbReference type="EMBL" id="SJPH01000005">
    <property type="protein sequence ID" value="TWT42892.1"/>
    <property type="molecule type" value="Genomic_DNA"/>
</dbReference>